<dbReference type="PROSITE" id="PS50005">
    <property type="entry name" value="TPR"/>
    <property type="match status" value="1"/>
</dbReference>
<gene>
    <name evidence="2" type="ORF">THF1D04_11060</name>
</gene>
<feature type="repeat" description="TPR" evidence="1">
    <location>
        <begin position="119"/>
        <end position="152"/>
    </location>
</feature>
<proteinExistence type="predicted"/>
<dbReference type="InterPro" id="IPR011990">
    <property type="entry name" value="TPR-like_helical_dom_sf"/>
</dbReference>
<protein>
    <submittedName>
        <fullName evidence="2">Tetratricopeptide repeat protein</fullName>
    </submittedName>
</protein>
<dbReference type="Pfam" id="PF13424">
    <property type="entry name" value="TPR_12"/>
    <property type="match status" value="1"/>
</dbReference>
<evidence type="ECO:0000313" key="3">
    <source>
        <dbReference type="Proteomes" id="UP001295420"/>
    </source>
</evidence>
<accession>A0AAU9PZX5</accession>
<sequence length="182" mass="21152">MLKSQSEMAMMKFQRDKPNLDGLSRLVKSGSRCLLFWLRRQPEALQWQQILLSDSLRMLGNYQTSINIGKRVSKSALSNKHHFWALHVVATSKQYMGDYDEAISLFIQSQAFATELYLSFSYQHLGKLYVEQGRLKEAEVLLNDALNIRRKYDKPLLESSTLKALQGFEELRKNSTRNVYEP</sequence>
<dbReference type="SUPFAM" id="SSF48452">
    <property type="entry name" value="TPR-like"/>
    <property type="match status" value="1"/>
</dbReference>
<name>A0AAU9PZX5_9VIBR</name>
<evidence type="ECO:0000313" key="2">
    <source>
        <dbReference type="EMBL" id="CAH1521651.1"/>
    </source>
</evidence>
<dbReference type="EMBL" id="CAKMTQ010000001">
    <property type="protein sequence ID" value="CAH1521651.1"/>
    <property type="molecule type" value="Genomic_DNA"/>
</dbReference>
<dbReference type="Gene3D" id="1.25.40.10">
    <property type="entry name" value="Tetratricopeptide repeat domain"/>
    <property type="match status" value="1"/>
</dbReference>
<evidence type="ECO:0000256" key="1">
    <source>
        <dbReference type="PROSITE-ProRule" id="PRU00339"/>
    </source>
</evidence>
<organism evidence="2 3">
    <name type="scientific">Vibrio owensii</name>
    <dbReference type="NCBI Taxonomy" id="696485"/>
    <lineage>
        <taxon>Bacteria</taxon>
        <taxon>Pseudomonadati</taxon>
        <taxon>Pseudomonadota</taxon>
        <taxon>Gammaproteobacteria</taxon>
        <taxon>Vibrionales</taxon>
        <taxon>Vibrionaceae</taxon>
        <taxon>Vibrio</taxon>
    </lineage>
</organism>
<dbReference type="InterPro" id="IPR019734">
    <property type="entry name" value="TPR_rpt"/>
</dbReference>
<dbReference type="SMART" id="SM00028">
    <property type="entry name" value="TPR"/>
    <property type="match status" value="2"/>
</dbReference>
<keyword evidence="1" id="KW-0802">TPR repeat</keyword>
<reference evidence="2" key="1">
    <citation type="submission" date="2022-01" db="EMBL/GenBank/DDBJ databases">
        <authorList>
            <person name="Lagorce A."/>
        </authorList>
    </citation>
    <scope>NUCLEOTIDE SEQUENCE</scope>
    <source>
        <strain evidence="2">Th15_F1_D04</strain>
    </source>
</reference>
<dbReference type="AlphaFoldDB" id="A0AAU9PZX5"/>
<dbReference type="Proteomes" id="UP001295420">
    <property type="component" value="Unassembled WGS sequence"/>
</dbReference>
<comment type="caution">
    <text evidence="2">The sequence shown here is derived from an EMBL/GenBank/DDBJ whole genome shotgun (WGS) entry which is preliminary data.</text>
</comment>